<dbReference type="Proteomes" id="UP000324632">
    <property type="component" value="Chromosome 18"/>
</dbReference>
<name>A0A5A9NDW3_9TELE</name>
<accession>A0A5A9NDW3</accession>
<proteinExistence type="predicted"/>
<sequence>MDTYGNIAFILYYCSIITASSPSAQTSIRRRDEVSDHVETSSSFIRDQTENTPHTLHTTAVMVFNSSTLDERQLNTENITDASPVNHQTTLAQLLPSTTQYPETTAVHQTSYTTIHLTTQRPETTDRLTPPTTGTQKSPPTSAAVIISSPAQAEAREHTLSALNVGDDGTESSDPLLAGLVSAFVIIAAVVSVLIFLTFRNRNDRAEFRRLRDLPMDEMLEDAPLSTYNY</sequence>
<comment type="caution">
    <text evidence="3">The sequence shown here is derived from an EMBL/GenBank/DDBJ whole genome shotgun (WGS) entry which is preliminary data.</text>
</comment>
<evidence type="ECO:0000256" key="1">
    <source>
        <dbReference type="SAM" id="MobiDB-lite"/>
    </source>
</evidence>
<evidence type="ECO:0000313" key="3">
    <source>
        <dbReference type="EMBL" id="KAA0708162.1"/>
    </source>
</evidence>
<reference evidence="3 4" key="1">
    <citation type="journal article" date="2019" name="Mol. Ecol. Resour.">
        <title>Chromosome-level genome assembly of Triplophysa tibetana, a fish adapted to the harsh high-altitude environment of the Tibetan Plateau.</title>
        <authorList>
            <person name="Yang X."/>
            <person name="Liu H."/>
            <person name="Ma Z."/>
            <person name="Zou Y."/>
            <person name="Zou M."/>
            <person name="Mao Y."/>
            <person name="Li X."/>
            <person name="Wang H."/>
            <person name="Chen T."/>
            <person name="Wang W."/>
            <person name="Yang R."/>
        </authorList>
    </citation>
    <scope>NUCLEOTIDE SEQUENCE [LARGE SCALE GENOMIC DNA]</scope>
    <source>
        <strain evidence="3">TTIB1903HZAU</strain>
        <tissue evidence="3">Muscle</tissue>
    </source>
</reference>
<keyword evidence="2" id="KW-1133">Transmembrane helix</keyword>
<organism evidence="3 4">
    <name type="scientific">Triplophysa tibetana</name>
    <dbReference type="NCBI Taxonomy" id="1572043"/>
    <lineage>
        <taxon>Eukaryota</taxon>
        <taxon>Metazoa</taxon>
        <taxon>Chordata</taxon>
        <taxon>Craniata</taxon>
        <taxon>Vertebrata</taxon>
        <taxon>Euteleostomi</taxon>
        <taxon>Actinopterygii</taxon>
        <taxon>Neopterygii</taxon>
        <taxon>Teleostei</taxon>
        <taxon>Ostariophysi</taxon>
        <taxon>Cypriniformes</taxon>
        <taxon>Nemacheilidae</taxon>
        <taxon>Triplophysa</taxon>
    </lineage>
</organism>
<feature type="transmembrane region" description="Helical" evidence="2">
    <location>
        <begin position="176"/>
        <end position="199"/>
    </location>
</feature>
<dbReference type="EMBL" id="SOYY01000018">
    <property type="protein sequence ID" value="KAA0708162.1"/>
    <property type="molecule type" value="Genomic_DNA"/>
</dbReference>
<evidence type="ECO:0000313" key="4">
    <source>
        <dbReference type="Proteomes" id="UP000324632"/>
    </source>
</evidence>
<evidence type="ECO:0000256" key="2">
    <source>
        <dbReference type="SAM" id="Phobius"/>
    </source>
</evidence>
<keyword evidence="2" id="KW-0472">Membrane</keyword>
<keyword evidence="4" id="KW-1185">Reference proteome</keyword>
<keyword evidence="2" id="KW-0812">Transmembrane</keyword>
<dbReference type="AlphaFoldDB" id="A0A5A9NDW3"/>
<protein>
    <submittedName>
        <fullName evidence="3">Uncharacterized protein</fullName>
    </submittedName>
</protein>
<feature type="region of interest" description="Disordered" evidence="1">
    <location>
        <begin position="109"/>
        <end position="143"/>
    </location>
</feature>
<feature type="compositionally biased region" description="Polar residues" evidence="1">
    <location>
        <begin position="109"/>
        <end position="121"/>
    </location>
</feature>
<gene>
    <name evidence="3" type="ORF">E1301_Tti022301</name>
</gene>